<dbReference type="Proteomes" id="UP000095472">
    <property type="component" value="Chromosome"/>
</dbReference>
<protein>
    <submittedName>
        <fullName evidence="1">Histidine kinase dimerization/phospho-acceptor domain-containing protein</fullName>
    </submittedName>
</protein>
<proteinExistence type="predicted"/>
<keyword evidence="2" id="KW-1185">Reference proteome</keyword>
<name>A0ACD5GXG5_9CYAN</name>
<keyword evidence="1" id="KW-0808">Transferase</keyword>
<sequence length="122" mass="14086">MFGTVIDMTERQQTEREREELLKREQAARGAAEAANRIKDEFLAVLSHELRTPLNPIVGWVRLLRTRKFNEAKIAQALETIERNALLQTQLIEDLLDVSRILRGKLVLKPSLIQIGGRFVRR</sequence>
<gene>
    <name evidence="1" type="ORF">BH720_001050</name>
</gene>
<dbReference type="EMBL" id="CP182909">
    <property type="protein sequence ID" value="XPM64636.1"/>
    <property type="molecule type" value="Genomic_DNA"/>
</dbReference>
<evidence type="ECO:0000313" key="1">
    <source>
        <dbReference type="EMBL" id="XPM64636.1"/>
    </source>
</evidence>
<keyword evidence="1" id="KW-0418">Kinase</keyword>
<accession>A0ACD5GXG5</accession>
<evidence type="ECO:0000313" key="2">
    <source>
        <dbReference type="Proteomes" id="UP000095472"/>
    </source>
</evidence>
<organism evidence="1 2">
    <name type="scientific">Desertifilum tharense IPPAS B-1220</name>
    <dbReference type="NCBI Taxonomy" id="1781255"/>
    <lineage>
        <taxon>Bacteria</taxon>
        <taxon>Bacillati</taxon>
        <taxon>Cyanobacteriota</taxon>
        <taxon>Cyanophyceae</taxon>
        <taxon>Desertifilales</taxon>
        <taxon>Desertifilaceae</taxon>
        <taxon>Desertifilum</taxon>
    </lineage>
</organism>
<reference evidence="1 2" key="1">
    <citation type="journal article" date="2016" name="Genome Announc.">
        <title>Draft Genome Sequence of the Thermotolerant Cyanobacterium Desertifilum sp. IPPAS B-1220.</title>
        <authorList>
            <person name="Mironov K.S."/>
            <person name="Sinetova M.A."/>
            <person name="Bolatkhan K."/>
            <person name="Zayadan B.K."/>
            <person name="Ustinova V.V."/>
            <person name="Kupriyanova E.V."/>
            <person name="Skrypnik A.N."/>
            <person name="Gogoleva N.E."/>
            <person name="Gogolev Y.V."/>
            <person name="Los D.A."/>
        </authorList>
    </citation>
    <scope>NUCLEOTIDE SEQUENCE [LARGE SCALE GENOMIC DNA]</scope>
    <source>
        <strain evidence="1 2">IPPAS B-1220</strain>
    </source>
</reference>